<protein>
    <submittedName>
        <fullName evidence="1">Uncharacterized protein</fullName>
    </submittedName>
</protein>
<comment type="caution">
    <text evidence="1">The sequence shown here is derived from an EMBL/GenBank/DDBJ whole genome shotgun (WGS) entry which is preliminary data.</text>
</comment>
<proteinExistence type="predicted"/>
<accession>A0ACC2CCH9</accession>
<dbReference type="Proteomes" id="UP001162992">
    <property type="component" value="Chromosome 11"/>
</dbReference>
<name>A0ACC2CCH9_DIPCM</name>
<gene>
    <name evidence="1" type="ORF">O6H91_11G106400</name>
</gene>
<keyword evidence="2" id="KW-1185">Reference proteome</keyword>
<dbReference type="EMBL" id="CM055102">
    <property type="protein sequence ID" value="KAJ7539718.1"/>
    <property type="molecule type" value="Genomic_DNA"/>
</dbReference>
<organism evidence="1 2">
    <name type="scientific">Diphasiastrum complanatum</name>
    <name type="common">Issler's clubmoss</name>
    <name type="synonym">Lycopodium complanatum</name>
    <dbReference type="NCBI Taxonomy" id="34168"/>
    <lineage>
        <taxon>Eukaryota</taxon>
        <taxon>Viridiplantae</taxon>
        <taxon>Streptophyta</taxon>
        <taxon>Embryophyta</taxon>
        <taxon>Tracheophyta</taxon>
        <taxon>Lycopodiopsida</taxon>
        <taxon>Lycopodiales</taxon>
        <taxon>Lycopodiaceae</taxon>
        <taxon>Lycopodioideae</taxon>
        <taxon>Diphasiastrum</taxon>
    </lineage>
</organism>
<sequence>MIKRQSDSSGQPMRVQRVRSMVVDRDEDLALFQDMRNRELNNYLHPSKDDIEASLTTKFGGISGYRVMVPLTPRKGANDLLTTEAEKNDYDWLLTPPGTPLFPSLDQEKPSIRPSHRDPSARSAHLTRSSRLSNPQDYSSSTVPRSISSPRQTGSAANVLWNGSLRVQSTSAPTVVSLSPSSRASTPTRRSASPNHGKANPSYVRSKTPTARPSTPPFRASNLPVRSSTPTSRSNTPTSRPLTPTMRRSLSSPVSSSVNSSIRSSSSTRGNSPSRKSMTSSLVALGLSLEPPPNLRTTVSERSTSTSRGASFSARARGSSLLVQAQNIDALDLSLCEQRPSSPNLSISSSSASQETEVFSSHSSRDSIISPYRREVSGTAWMVQMTPKPGIHPKKSRTTQMDPSTCKVTPLMRKSAKTFLGKSSSSRGNSRKSTEVVSWQKDTRQSTSRGFRPLMASSYAASFYTKASNLVDHPPCSIFGSSVNNGSNGSSEYGATVAPESECGDPDGEAISKKYHNGSLEGKSKFLVDQEAESLSCEEVHYEDGQVVGSQLEAKDDEDVLPPEDANLCEIDTTQNTANVSFKFGLEGDGAFENKIQDTDLVSHEDKCDKKTDCTSMCSSLFNLQTSDLKMKSNAASNEKDPLEDVDQNYDHQTDENIQALEHDALGLSLVVGTAGIQRKCTGIPNPEDSKALDAIPYHIAEFAAELDLTIHQGVPNYFENQSSECQFEDKMDIDYYVPRQIKSKLRVESEEDCLEEQGDEILSSHAHCKTELLDPNCSNSSMEVYQFNERLELSRVETDVSSAYKQSSCLSHSTKLAYYRLEDCNSRDHQSGEQSEMVRPATRVQSMNLETVTAERLRGTLYDLEKAGMNDKLGPTQADRPLFSDKAQRGSPQESCSDSVSVESMIWQVKDNDDAPSNKNCCSCHLGLLGSQDSMNHTLVSRGDPTNGVLSRLSVETENSEHCKCLLNIRAERVPIEEENITAPAGYVEMLMYDSSSYAGTEDKECVDYHADALAQEKFCMNEPEKAFRCPPDSLIANKSAATVLMDECKGILSLTSGARKTDFMSGEKIVAIVHKDGTDSQADAVTGSEILQALHYRLRSFSSDSSGYTADSHVDNNCGFNLVRCKQDYLVEEEQSCSGVIVNQMEYLKACAEDISSLRCASDNLSSSSNSHEPVHEEDITMSEAVQPHKLNTAKEILQSFGEDFVVEKRIPACLGSTAKATETDTICSSIVHDLVSRAVALAAEKDELATFATPASMKELVTLLGASETKGKIHRELENREPGNLNGPNIGGGSTVRRTLTYMQNQKVMQSPTVAYLQSPVGKVKENMRDEDDSMLVAFEIDERDDAAIKTKHKCCCTIM</sequence>
<reference evidence="2" key="1">
    <citation type="journal article" date="2024" name="Proc. Natl. Acad. Sci. U.S.A.">
        <title>Extraordinary preservation of gene collinearity over three hundred million years revealed in homosporous lycophytes.</title>
        <authorList>
            <person name="Li C."/>
            <person name="Wickell D."/>
            <person name="Kuo L.Y."/>
            <person name="Chen X."/>
            <person name="Nie B."/>
            <person name="Liao X."/>
            <person name="Peng D."/>
            <person name="Ji J."/>
            <person name="Jenkins J."/>
            <person name="Williams M."/>
            <person name="Shu S."/>
            <person name="Plott C."/>
            <person name="Barry K."/>
            <person name="Rajasekar S."/>
            <person name="Grimwood J."/>
            <person name="Han X."/>
            <person name="Sun S."/>
            <person name="Hou Z."/>
            <person name="He W."/>
            <person name="Dai G."/>
            <person name="Sun C."/>
            <person name="Schmutz J."/>
            <person name="Leebens-Mack J.H."/>
            <person name="Li F.W."/>
            <person name="Wang L."/>
        </authorList>
    </citation>
    <scope>NUCLEOTIDE SEQUENCE [LARGE SCALE GENOMIC DNA]</scope>
    <source>
        <strain evidence="2">cv. PW_Plant_1</strain>
    </source>
</reference>
<evidence type="ECO:0000313" key="1">
    <source>
        <dbReference type="EMBL" id="KAJ7539718.1"/>
    </source>
</evidence>
<evidence type="ECO:0000313" key="2">
    <source>
        <dbReference type="Proteomes" id="UP001162992"/>
    </source>
</evidence>